<dbReference type="Pfam" id="PF16793">
    <property type="entry name" value="RepB_primase"/>
    <property type="match status" value="1"/>
</dbReference>
<reference evidence="2 3" key="1">
    <citation type="submission" date="2019-06" db="EMBL/GenBank/DDBJ databases">
        <authorList>
            <person name="Fakulujo A."/>
            <person name="Fiaz D."/>
            <person name="Garg S."/>
            <person name="Gordon G."/>
            <person name="Haider Z."/>
            <person name="Hale A."/>
            <person name="Hodges K."/>
            <person name="Jacob L."/>
            <person name="Kandil F."/>
            <person name="Kincaid V."/>
            <person name="Melchor-Guerra M."/>
            <person name="Morrelli A."/>
            <person name="Morris R."/>
            <person name="Nawaz M."/>
            <person name="Nguyen N."/>
            <person name="Omair A."/>
            <person name="Pray J."/>
            <person name="Saleem H."/>
            <person name="Saravane K."/>
            <person name="Sharma A."/>
            <person name="Singh A."/>
            <person name="Walston M."/>
            <person name="Zaman H."/>
            <person name="Puthuveetil N."/>
            <person name="Do L."/>
            <person name="Islam N."/>
            <person name="Johnson A."/>
        </authorList>
    </citation>
    <scope>NUCLEOTIDE SEQUENCE [LARGE SCALE GENOMIC DNA]</scope>
</reference>
<dbReference type="EMBL" id="MN038177">
    <property type="protein sequence ID" value="QDH49659.1"/>
    <property type="molecule type" value="Genomic_DNA"/>
</dbReference>
<dbReference type="Gene3D" id="3.30.70.1790">
    <property type="entry name" value="RepB DNA-primase, N-terminal domain"/>
    <property type="match status" value="1"/>
</dbReference>
<gene>
    <name evidence="2" type="primary">81</name>
    <name evidence="2" type="ORF">KYLE_84</name>
</gene>
<protein>
    <submittedName>
        <fullName evidence="2">DNA primase</fullName>
    </submittedName>
</protein>
<keyword evidence="3" id="KW-1185">Reference proteome</keyword>
<dbReference type="InterPro" id="IPR039459">
    <property type="entry name" value="RepB-like_DNA_primase_dom"/>
</dbReference>
<evidence type="ECO:0000313" key="3">
    <source>
        <dbReference type="Proteomes" id="UP000319711"/>
    </source>
</evidence>
<dbReference type="KEGG" id="vg:55620374"/>
<dbReference type="GeneID" id="55620374"/>
<dbReference type="Proteomes" id="UP000319711">
    <property type="component" value="Segment"/>
</dbReference>
<proteinExistence type="predicted"/>
<dbReference type="RefSeq" id="YP_009849916.1">
    <property type="nucleotide sequence ID" value="NC_048796.1"/>
</dbReference>
<accession>A0A514A8T0</accession>
<name>A0A514A8T0_9CAUD</name>
<evidence type="ECO:0000313" key="2">
    <source>
        <dbReference type="EMBL" id="QDH49659.1"/>
    </source>
</evidence>
<feature type="domain" description="RepB-like DNA primase" evidence="1">
    <location>
        <begin position="41"/>
        <end position="227"/>
    </location>
</feature>
<sequence length="358" mass="40810">MSLREEAEKAEKFLSELTKFIPEDQRAMVVYADEATVQFDANGKKINSVFWPKPWKLGKPIMQQQNCYVCISSMEKTPNPKTGEMRFWRTESAFGCGMAMMVDDIGTGKGSKGELPLESFYNRLPPTVTVETSPDNYQLWYFFTEPCYNLLEFKAYLASFVAQILQKGGDNTIKDVTRVGRMPCGVNNKRNSDNTYKYVGDDGKLWRVRIHDADYSRRYSMEEIRQAFGFTMVLPQKREIEIDEEQYKLDAVWLKIAQRVMTQAKMGEGAGGEAVENMSGKIRCKCPWGHEHSNGDPYGAYFRGPIAGAEHEFVFGCAHDCHRKGEGKKGWTAFVEEVVMPYIENNLDAINRKASGFK</sequence>
<organism evidence="2 3">
    <name type="scientific">Pantoea phage Kyle</name>
    <dbReference type="NCBI Taxonomy" id="2589665"/>
    <lineage>
        <taxon>Viruses</taxon>
        <taxon>Duplodnaviria</taxon>
        <taxon>Heunggongvirae</taxon>
        <taxon>Uroviricota</taxon>
        <taxon>Caudoviricetes</taxon>
        <taxon>Lindbergviridae</taxon>
        <taxon>Kylevirus</taxon>
        <taxon>Kylevirus kyle</taxon>
    </lineage>
</organism>
<evidence type="ECO:0000259" key="1">
    <source>
        <dbReference type="Pfam" id="PF16793"/>
    </source>
</evidence>